<proteinExistence type="predicted"/>
<evidence type="ECO:0000313" key="1">
    <source>
        <dbReference type="EMBL" id="MFC5581972.1"/>
    </source>
</evidence>
<keyword evidence="2" id="KW-1185">Reference proteome</keyword>
<accession>A0ABW0SYA0</accession>
<dbReference type="EMBL" id="JBHSNG010000013">
    <property type="protein sequence ID" value="MFC5581972.1"/>
    <property type="molecule type" value="Genomic_DNA"/>
</dbReference>
<protein>
    <submittedName>
        <fullName evidence="1">Uncharacterized protein</fullName>
    </submittedName>
</protein>
<organism evidence="1 2">
    <name type="scientific">Rhodanobacter terrae</name>
    <dbReference type="NCBI Taxonomy" id="418647"/>
    <lineage>
        <taxon>Bacteria</taxon>
        <taxon>Pseudomonadati</taxon>
        <taxon>Pseudomonadota</taxon>
        <taxon>Gammaproteobacteria</taxon>
        <taxon>Lysobacterales</taxon>
        <taxon>Rhodanobacteraceae</taxon>
        <taxon>Rhodanobacter</taxon>
    </lineage>
</organism>
<reference evidence="2" key="1">
    <citation type="journal article" date="2019" name="Int. J. Syst. Evol. Microbiol.">
        <title>The Global Catalogue of Microorganisms (GCM) 10K type strain sequencing project: providing services to taxonomists for standard genome sequencing and annotation.</title>
        <authorList>
            <consortium name="The Broad Institute Genomics Platform"/>
            <consortium name="The Broad Institute Genome Sequencing Center for Infectious Disease"/>
            <person name="Wu L."/>
            <person name="Ma J."/>
        </authorList>
    </citation>
    <scope>NUCLEOTIDE SEQUENCE [LARGE SCALE GENOMIC DNA]</scope>
    <source>
        <strain evidence="2">CGMCC 1.13587</strain>
    </source>
</reference>
<dbReference type="RefSeq" id="WP_377327611.1">
    <property type="nucleotide sequence ID" value="NZ_JBHSNG010000013.1"/>
</dbReference>
<name>A0ABW0SYA0_9GAMM</name>
<evidence type="ECO:0000313" key="2">
    <source>
        <dbReference type="Proteomes" id="UP001596111"/>
    </source>
</evidence>
<dbReference type="Proteomes" id="UP001596111">
    <property type="component" value="Unassembled WGS sequence"/>
</dbReference>
<gene>
    <name evidence="1" type="ORF">ACFPPB_12690</name>
</gene>
<sequence>MRLDATAAVTARYLRVTAQNYGLLPVGHEGAGKPAFLFTDEILAQ</sequence>
<comment type="caution">
    <text evidence="1">The sequence shown here is derived from an EMBL/GenBank/DDBJ whole genome shotgun (WGS) entry which is preliminary data.</text>
</comment>